<proteinExistence type="predicted"/>
<sequence>MILLDSVQKVLMKYGKAEQCDKNNVIIYKWHGKQTGIVMVDNRNEWNWLRVRGTVTSPVWQRIKKSKMFNSWLSLPVPVPPKSRAIVGYYAQIGFANPNCSMEVSYSISHHILNWIHWLDRLSFDSDFEAAVPLNS</sequence>
<evidence type="ECO:0000313" key="1">
    <source>
        <dbReference type="Proteomes" id="UP000095282"/>
    </source>
</evidence>
<organism evidence="1 2">
    <name type="scientific">Caenorhabditis tropicalis</name>
    <dbReference type="NCBI Taxonomy" id="1561998"/>
    <lineage>
        <taxon>Eukaryota</taxon>
        <taxon>Metazoa</taxon>
        <taxon>Ecdysozoa</taxon>
        <taxon>Nematoda</taxon>
        <taxon>Chromadorea</taxon>
        <taxon>Rhabditida</taxon>
        <taxon>Rhabditina</taxon>
        <taxon>Rhabditomorpha</taxon>
        <taxon>Rhabditoidea</taxon>
        <taxon>Rhabditidae</taxon>
        <taxon>Peloderinae</taxon>
        <taxon>Caenorhabditis</taxon>
    </lineage>
</organism>
<protein>
    <submittedName>
        <fullName evidence="2">Pecanex-like protein</fullName>
    </submittedName>
</protein>
<evidence type="ECO:0000313" key="2">
    <source>
        <dbReference type="WBParaSite" id="Csp11.Scaffold630.g17395.t1"/>
    </source>
</evidence>
<name>A0A1I7UMB1_9PELO</name>
<accession>A0A1I7UMB1</accession>
<keyword evidence="1" id="KW-1185">Reference proteome</keyword>
<dbReference type="Proteomes" id="UP000095282">
    <property type="component" value="Unplaced"/>
</dbReference>
<reference evidence="2" key="1">
    <citation type="submission" date="2016-11" db="UniProtKB">
        <authorList>
            <consortium name="WormBaseParasite"/>
        </authorList>
    </citation>
    <scope>IDENTIFICATION</scope>
</reference>
<dbReference type="WBParaSite" id="Csp11.Scaffold630.g17395.t1">
    <property type="protein sequence ID" value="Csp11.Scaffold630.g17395.t1"/>
    <property type="gene ID" value="Csp11.Scaffold630.g17395"/>
</dbReference>
<dbReference type="AlphaFoldDB" id="A0A1I7UMB1"/>